<keyword evidence="3" id="KW-1185">Reference proteome</keyword>
<dbReference type="Proteomes" id="UP000485058">
    <property type="component" value="Unassembled WGS sequence"/>
</dbReference>
<organism evidence="2 3">
    <name type="scientific">Haematococcus lacustris</name>
    <name type="common">Green alga</name>
    <name type="synonym">Haematococcus pluvialis</name>
    <dbReference type="NCBI Taxonomy" id="44745"/>
    <lineage>
        <taxon>Eukaryota</taxon>
        <taxon>Viridiplantae</taxon>
        <taxon>Chlorophyta</taxon>
        <taxon>core chlorophytes</taxon>
        <taxon>Chlorophyceae</taxon>
        <taxon>CS clade</taxon>
        <taxon>Chlamydomonadales</taxon>
        <taxon>Haematococcaceae</taxon>
        <taxon>Haematococcus</taxon>
    </lineage>
</organism>
<dbReference type="Pfam" id="PF22061">
    <property type="entry name" value="CSN7_HB_subdom"/>
    <property type="match status" value="1"/>
</dbReference>
<evidence type="ECO:0000313" key="3">
    <source>
        <dbReference type="Proteomes" id="UP000485058"/>
    </source>
</evidence>
<proteinExistence type="predicted"/>
<keyword evidence="1" id="KW-0736">Signalosome</keyword>
<dbReference type="PANTHER" id="PTHR15350">
    <property type="entry name" value="COP9 SIGNALOSOME COMPLEX SUBUNIT 7/DENDRITIC CELL PROTEIN GA17"/>
    <property type="match status" value="1"/>
</dbReference>
<reference evidence="2 3" key="1">
    <citation type="submission" date="2020-02" db="EMBL/GenBank/DDBJ databases">
        <title>Draft genome sequence of Haematococcus lacustris strain NIES-144.</title>
        <authorList>
            <person name="Morimoto D."/>
            <person name="Nakagawa S."/>
            <person name="Yoshida T."/>
            <person name="Sawayama S."/>
        </authorList>
    </citation>
    <scope>NUCLEOTIDE SEQUENCE [LARGE SCALE GENOMIC DNA]</scope>
    <source>
        <strain evidence="2 3">NIES-144</strain>
    </source>
</reference>
<sequence length="104" mass="11137">MSDDSKVQQFVLLAKGARGKALADLISKATAAPGVYGFGELLASLNVAEVTKDDLAPFYSLLQLFAFGTWADYKAQSASLPQLNEQQSSKLKQLTVVSLALQTK</sequence>
<dbReference type="PANTHER" id="PTHR15350:SF5">
    <property type="entry name" value="COP9 SIGNALOSOME COMPLEX SUBUNIT 7"/>
    <property type="match status" value="1"/>
</dbReference>
<accession>A0A699ZDT9</accession>
<dbReference type="InterPro" id="IPR045237">
    <property type="entry name" value="COPS7/eIF3m"/>
</dbReference>
<comment type="caution">
    <text evidence="2">The sequence shown here is derived from an EMBL/GenBank/DDBJ whole genome shotgun (WGS) entry which is preliminary data.</text>
</comment>
<dbReference type="AlphaFoldDB" id="A0A699ZDT9"/>
<dbReference type="GO" id="GO:0008180">
    <property type="term" value="C:COP9 signalosome"/>
    <property type="evidence" value="ECO:0007669"/>
    <property type="project" value="UniProtKB-KW"/>
</dbReference>
<evidence type="ECO:0000256" key="1">
    <source>
        <dbReference type="ARBA" id="ARBA00022790"/>
    </source>
</evidence>
<feature type="non-terminal residue" evidence="2">
    <location>
        <position position="104"/>
    </location>
</feature>
<evidence type="ECO:0000313" key="2">
    <source>
        <dbReference type="EMBL" id="GFH17499.1"/>
    </source>
</evidence>
<protein>
    <submittedName>
        <fullName evidence="2">PCI domain-containing protein</fullName>
    </submittedName>
</protein>
<gene>
    <name evidence="2" type="ORF">HaLaN_14152</name>
</gene>
<name>A0A699ZDT9_HAELA</name>
<dbReference type="EMBL" id="BLLF01001158">
    <property type="protein sequence ID" value="GFH17499.1"/>
    <property type="molecule type" value="Genomic_DNA"/>
</dbReference>